<dbReference type="PRINTS" id="PR00420">
    <property type="entry name" value="RNGMNOXGNASE"/>
</dbReference>
<dbReference type="SUPFAM" id="SSF51905">
    <property type="entry name" value="FAD/NAD(P)-binding domain"/>
    <property type="match status" value="1"/>
</dbReference>
<keyword evidence="1" id="KW-0285">Flavoprotein</keyword>
<evidence type="ECO:0000256" key="3">
    <source>
        <dbReference type="ARBA" id="ARBA00023002"/>
    </source>
</evidence>
<dbReference type="PANTHER" id="PTHR47178:SF1">
    <property type="entry name" value="FAD-BINDING DOMAIN-CONTAINING PROTEIN-RELATED"/>
    <property type="match status" value="1"/>
</dbReference>
<dbReference type="InterPro" id="IPR002938">
    <property type="entry name" value="FAD-bd"/>
</dbReference>
<keyword evidence="6" id="KW-1133">Transmembrane helix</keyword>
<dbReference type="PANTHER" id="PTHR47178">
    <property type="entry name" value="MONOOXYGENASE, FAD-BINDING"/>
    <property type="match status" value="1"/>
</dbReference>
<evidence type="ECO:0000313" key="9">
    <source>
        <dbReference type="Proteomes" id="UP001342314"/>
    </source>
</evidence>
<protein>
    <recommendedName>
        <fullName evidence="7">FAD-binding domain-containing protein</fullName>
    </recommendedName>
</protein>
<keyword evidence="6" id="KW-0812">Transmembrane</keyword>
<evidence type="ECO:0000256" key="1">
    <source>
        <dbReference type="ARBA" id="ARBA00022630"/>
    </source>
</evidence>
<dbReference type="GO" id="GO:0004497">
    <property type="term" value="F:monooxygenase activity"/>
    <property type="evidence" value="ECO:0007669"/>
    <property type="project" value="UniProtKB-KW"/>
</dbReference>
<feature type="domain" description="FAD-binding" evidence="7">
    <location>
        <begin position="311"/>
        <end position="373"/>
    </location>
</feature>
<feature type="transmembrane region" description="Helical" evidence="6">
    <location>
        <begin position="12"/>
        <end position="30"/>
    </location>
</feature>
<evidence type="ECO:0000313" key="8">
    <source>
        <dbReference type="EMBL" id="GJN90080.1"/>
    </source>
</evidence>
<evidence type="ECO:0000259" key="7">
    <source>
        <dbReference type="Pfam" id="PF01494"/>
    </source>
</evidence>
<keyword evidence="3" id="KW-0560">Oxidoreductase</keyword>
<dbReference type="GO" id="GO:0071949">
    <property type="term" value="F:FAD binding"/>
    <property type="evidence" value="ECO:0007669"/>
    <property type="project" value="InterPro"/>
</dbReference>
<proteinExistence type="predicted"/>
<sequence>MSRITVPISAEQHVLIVGAGLVGLVVAQGLKRRGIKATVFERQPDAQGRTTGWAVTYHWALHALEKMLPSDLYAELPKTAVDPFLGDDEGNFLVLDARDCSVIHRIPPSKARLRTNRTKFRQLLLSGLDVHYEKDFGRYELVGEHGVRVYFTDGTSVDGTTLVGCDGNNSKVRRQLFEPNVENATLNSIPVISYGVVRQLTAEQIAPLRALDPLLFMSMNPDTETFIWYSIQSANADQSLFEVLVMVSHLVQDRSKELPKDCDSRLKIQDMKSRMAGIAEPLFSLINDIPEDSKATTISLADWVPHEYDSHNGRVVVAGDATGPMTMYRGEGVNHGTLDAALLVQALSHHDRGLTPSLGAALDAYQTEVRERRKVAIPLSRQAALDGHGPGKPSADSPLVGVRGAPASLFTLE</sequence>
<keyword evidence="4" id="KW-0503">Monooxygenase</keyword>
<dbReference type="Gene3D" id="3.50.50.60">
    <property type="entry name" value="FAD/NAD(P)-binding domain"/>
    <property type="match status" value="1"/>
</dbReference>
<dbReference type="Pfam" id="PF13450">
    <property type="entry name" value="NAD_binding_8"/>
    <property type="match status" value="1"/>
</dbReference>
<feature type="region of interest" description="Disordered" evidence="5">
    <location>
        <begin position="381"/>
        <end position="400"/>
    </location>
</feature>
<reference evidence="8 9" key="1">
    <citation type="submission" date="2021-12" db="EMBL/GenBank/DDBJ databases">
        <title>High titer production of polyol ester of fatty acids by Rhodotorula paludigena BS15 towards product separation-free biomass refinery.</title>
        <authorList>
            <person name="Mano J."/>
            <person name="Ono H."/>
            <person name="Tanaka T."/>
            <person name="Naito K."/>
            <person name="Sushida H."/>
            <person name="Ike M."/>
            <person name="Tokuyasu K."/>
            <person name="Kitaoka M."/>
        </authorList>
    </citation>
    <scope>NUCLEOTIDE SEQUENCE [LARGE SCALE GENOMIC DNA]</scope>
    <source>
        <strain evidence="8 9">BS15</strain>
    </source>
</reference>
<evidence type="ECO:0000256" key="5">
    <source>
        <dbReference type="SAM" id="MobiDB-lite"/>
    </source>
</evidence>
<evidence type="ECO:0000256" key="2">
    <source>
        <dbReference type="ARBA" id="ARBA00022827"/>
    </source>
</evidence>
<keyword evidence="2" id="KW-0274">FAD</keyword>
<dbReference type="Proteomes" id="UP001342314">
    <property type="component" value="Unassembled WGS sequence"/>
</dbReference>
<gene>
    <name evidence="8" type="ORF">Rhopal_003078-T1</name>
</gene>
<dbReference type="AlphaFoldDB" id="A0AAV5GC09"/>
<dbReference type="Pfam" id="PF01494">
    <property type="entry name" value="FAD_binding_3"/>
    <property type="match status" value="1"/>
</dbReference>
<evidence type="ECO:0000256" key="6">
    <source>
        <dbReference type="SAM" id="Phobius"/>
    </source>
</evidence>
<name>A0AAV5GC09_9BASI</name>
<dbReference type="EMBL" id="BQKY01000006">
    <property type="protein sequence ID" value="GJN90080.1"/>
    <property type="molecule type" value="Genomic_DNA"/>
</dbReference>
<comment type="caution">
    <text evidence="8">The sequence shown here is derived from an EMBL/GenBank/DDBJ whole genome shotgun (WGS) entry which is preliminary data.</text>
</comment>
<organism evidence="8 9">
    <name type="scientific">Rhodotorula paludigena</name>
    <dbReference type="NCBI Taxonomy" id="86838"/>
    <lineage>
        <taxon>Eukaryota</taxon>
        <taxon>Fungi</taxon>
        <taxon>Dikarya</taxon>
        <taxon>Basidiomycota</taxon>
        <taxon>Pucciniomycotina</taxon>
        <taxon>Microbotryomycetes</taxon>
        <taxon>Sporidiobolales</taxon>
        <taxon>Sporidiobolaceae</taxon>
        <taxon>Rhodotorula</taxon>
    </lineage>
</organism>
<keyword evidence="6" id="KW-0472">Membrane</keyword>
<dbReference type="InterPro" id="IPR036188">
    <property type="entry name" value="FAD/NAD-bd_sf"/>
</dbReference>
<accession>A0AAV5GC09</accession>
<keyword evidence="9" id="KW-1185">Reference proteome</keyword>
<evidence type="ECO:0000256" key="4">
    <source>
        <dbReference type="ARBA" id="ARBA00023033"/>
    </source>
</evidence>